<dbReference type="RefSeq" id="WP_130352617.1">
    <property type="nucleotide sequence ID" value="NZ_SGWY01000002.1"/>
</dbReference>
<dbReference type="EMBL" id="SGWY01000002">
    <property type="protein sequence ID" value="RZS65974.1"/>
    <property type="molecule type" value="Genomic_DNA"/>
</dbReference>
<evidence type="ECO:0000256" key="1">
    <source>
        <dbReference type="SAM" id="Phobius"/>
    </source>
</evidence>
<keyword evidence="1" id="KW-0472">Membrane</keyword>
<accession>A0A4Q7MD60</accession>
<feature type="transmembrane region" description="Helical" evidence="1">
    <location>
        <begin position="6"/>
        <end position="24"/>
    </location>
</feature>
<protein>
    <submittedName>
        <fullName evidence="2">Uncharacterized protein</fullName>
    </submittedName>
</protein>
<keyword evidence="1" id="KW-0812">Transmembrane</keyword>
<comment type="caution">
    <text evidence="2">The sequence shown here is derived from an EMBL/GenBank/DDBJ whole genome shotgun (WGS) entry which is preliminary data.</text>
</comment>
<name>A0A4Q7MD60_9MICO</name>
<evidence type="ECO:0000313" key="3">
    <source>
        <dbReference type="Proteomes" id="UP000293289"/>
    </source>
</evidence>
<keyword evidence="3" id="KW-1185">Reference proteome</keyword>
<gene>
    <name evidence="2" type="ORF">EV187_1684</name>
</gene>
<dbReference type="AlphaFoldDB" id="A0A4Q7MD60"/>
<evidence type="ECO:0000313" key="2">
    <source>
        <dbReference type="EMBL" id="RZS65974.1"/>
    </source>
</evidence>
<organism evidence="2 3">
    <name type="scientific">Agromyces ramosus</name>
    <dbReference type="NCBI Taxonomy" id="33879"/>
    <lineage>
        <taxon>Bacteria</taxon>
        <taxon>Bacillati</taxon>
        <taxon>Actinomycetota</taxon>
        <taxon>Actinomycetes</taxon>
        <taxon>Micrococcales</taxon>
        <taxon>Microbacteriaceae</taxon>
        <taxon>Agromyces</taxon>
    </lineage>
</organism>
<keyword evidence="1" id="KW-1133">Transmembrane helix</keyword>
<dbReference type="Proteomes" id="UP000293289">
    <property type="component" value="Unassembled WGS sequence"/>
</dbReference>
<reference evidence="2 3" key="1">
    <citation type="submission" date="2019-02" db="EMBL/GenBank/DDBJ databases">
        <title>Genomic Encyclopedia of Type Strains, Phase IV (KMG-IV): sequencing the most valuable type-strain genomes for metagenomic binning, comparative biology and taxonomic classification.</title>
        <authorList>
            <person name="Goeker M."/>
        </authorList>
    </citation>
    <scope>NUCLEOTIDE SEQUENCE [LARGE SCALE GENOMIC DNA]</scope>
    <source>
        <strain evidence="2 3">DSM 43045</strain>
    </source>
</reference>
<sequence length="72" mass="8052">MDPVSWVILGAVIVLSAVGVVLWNRFGQRLARRKTVDETAAEVREARLSAERRLRDSKDAGRDGGRYDNGRI</sequence>
<proteinExistence type="predicted"/>